<gene>
    <name evidence="1" type="ORF">ElyMa_002365900</name>
</gene>
<organism evidence="1 2">
    <name type="scientific">Elysia marginata</name>
    <dbReference type="NCBI Taxonomy" id="1093978"/>
    <lineage>
        <taxon>Eukaryota</taxon>
        <taxon>Metazoa</taxon>
        <taxon>Spiralia</taxon>
        <taxon>Lophotrochozoa</taxon>
        <taxon>Mollusca</taxon>
        <taxon>Gastropoda</taxon>
        <taxon>Heterobranchia</taxon>
        <taxon>Euthyneura</taxon>
        <taxon>Panpulmonata</taxon>
        <taxon>Sacoglossa</taxon>
        <taxon>Placobranchoidea</taxon>
        <taxon>Plakobranchidae</taxon>
        <taxon>Elysia</taxon>
    </lineage>
</organism>
<protein>
    <submittedName>
        <fullName evidence="1">Uncharacterized protein</fullName>
    </submittedName>
</protein>
<evidence type="ECO:0000313" key="1">
    <source>
        <dbReference type="EMBL" id="GFR82555.1"/>
    </source>
</evidence>
<reference evidence="1 2" key="1">
    <citation type="journal article" date="2021" name="Elife">
        <title>Chloroplast acquisition without the gene transfer in kleptoplastic sea slugs, Plakobranchus ocellatus.</title>
        <authorList>
            <person name="Maeda T."/>
            <person name="Takahashi S."/>
            <person name="Yoshida T."/>
            <person name="Shimamura S."/>
            <person name="Takaki Y."/>
            <person name="Nagai Y."/>
            <person name="Toyoda A."/>
            <person name="Suzuki Y."/>
            <person name="Arimoto A."/>
            <person name="Ishii H."/>
            <person name="Satoh N."/>
            <person name="Nishiyama T."/>
            <person name="Hasebe M."/>
            <person name="Maruyama T."/>
            <person name="Minagawa J."/>
            <person name="Obokata J."/>
            <person name="Shigenobu S."/>
        </authorList>
    </citation>
    <scope>NUCLEOTIDE SEQUENCE [LARGE SCALE GENOMIC DNA]</scope>
</reference>
<sequence>MLYGISLSCRPVGQGERHARPTHLTCSSDQALALTGSQGDKKLQVINWLHIWLAQEMCKRHVIIHRGDKYSKQTGRDNLVMFECCTHAVTFQT</sequence>
<name>A0AAV4GBZ9_9GAST</name>
<proteinExistence type="predicted"/>
<accession>A0AAV4GBZ9</accession>
<dbReference type="Proteomes" id="UP000762676">
    <property type="component" value="Unassembled WGS sequence"/>
</dbReference>
<evidence type="ECO:0000313" key="2">
    <source>
        <dbReference type="Proteomes" id="UP000762676"/>
    </source>
</evidence>
<keyword evidence="2" id="KW-1185">Reference proteome</keyword>
<dbReference type="EMBL" id="BMAT01004896">
    <property type="protein sequence ID" value="GFR82555.1"/>
    <property type="molecule type" value="Genomic_DNA"/>
</dbReference>
<dbReference type="AlphaFoldDB" id="A0AAV4GBZ9"/>
<comment type="caution">
    <text evidence="1">The sequence shown here is derived from an EMBL/GenBank/DDBJ whole genome shotgun (WGS) entry which is preliminary data.</text>
</comment>